<evidence type="ECO:0000259" key="4">
    <source>
        <dbReference type="Pfam" id="PF03712"/>
    </source>
</evidence>
<dbReference type="InterPro" id="IPR024548">
    <property type="entry name" value="Cu2_monoox_C"/>
</dbReference>
<dbReference type="InterPro" id="IPR008977">
    <property type="entry name" value="PHM/PNGase_F_dom_sf"/>
</dbReference>
<keyword evidence="6" id="KW-1185">Reference proteome</keyword>
<feature type="domain" description="Copper type II ascorbate-dependent monooxygenase N-terminal" evidence="3">
    <location>
        <begin position="21"/>
        <end position="134"/>
    </location>
</feature>
<dbReference type="Pfam" id="PF03712">
    <property type="entry name" value="Cu2_monoox_C"/>
    <property type="match status" value="1"/>
</dbReference>
<dbReference type="GO" id="GO:0004500">
    <property type="term" value="F:dopamine beta-monooxygenase activity"/>
    <property type="evidence" value="ECO:0007669"/>
    <property type="project" value="InterPro"/>
</dbReference>
<accession>A0A7J7JEA2</accession>
<dbReference type="OrthoDB" id="10003276at2759"/>
<dbReference type="Pfam" id="PF01082">
    <property type="entry name" value="Cu2_monooxygen"/>
    <property type="match status" value="1"/>
</dbReference>
<evidence type="ECO:0000256" key="1">
    <source>
        <dbReference type="ARBA" id="ARBA00023157"/>
    </source>
</evidence>
<keyword evidence="1" id="KW-1015">Disulfide bond</keyword>
<dbReference type="Gene3D" id="2.60.120.310">
    <property type="entry name" value="Copper type II, ascorbate-dependent monooxygenase, N-terminal domain"/>
    <property type="match status" value="1"/>
</dbReference>
<protein>
    <submittedName>
        <fullName evidence="5">Moxd2</fullName>
    </submittedName>
</protein>
<keyword evidence="2" id="KW-0325">Glycoprotein</keyword>
<dbReference type="SUPFAM" id="SSF49742">
    <property type="entry name" value="PHM/PNGase F"/>
    <property type="match status" value="2"/>
</dbReference>
<evidence type="ECO:0000256" key="2">
    <source>
        <dbReference type="ARBA" id="ARBA00023180"/>
    </source>
</evidence>
<proteinExistence type="predicted"/>
<dbReference type="Gene3D" id="2.60.120.230">
    <property type="match status" value="1"/>
</dbReference>
<dbReference type="PANTHER" id="PTHR10157:SF23">
    <property type="entry name" value="MOXD1 HOMOLOG 1"/>
    <property type="match status" value="1"/>
</dbReference>
<sequence length="339" mass="38128">MDCNLFSCDGIAEEDTVNLTLTLDETNVPTEQNGHICQTFDIPSDKDYHLFATQPIIDNQNVIHHMFLYGCETTTTEYDTPDECHMGGGLCTTLLSYWTIGLTGDCLRSSDGILVGNSSFQKVLLQVHWYNLNMTENQKDASGMTLFLTSRLRSKNIGFLTTGTEEIRIPPATDEYSAKDTCTGYCILEDINEPIYITGVHLQMNRLGKLGKIEQYRADKLEEILYSQQDYVYDLPNTKYYKRLAQPIRLLQADELKVSCTYDSTSMSRTVSFGDEISDEKCYAHFHYYPAGGARVRCVAGEEEKVCLSKPSDKNSGISSSFNLIILLSTPLITATRYA</sequence>
<gene>
    <name evidence="5" type="ORF">EB796_017558</name>
</gene>
<dbReference type="InterPro" id="IPR014784">
    <property type="entry name" value="Cu2_ascorb_mOase-like_C"/>
</dbReference>
<dbReference type="Proteomes" id="UP000593567">
    <property type="component" value="Unassembled WGS sequence"/>
</dbReference>
<evidence type="ECO:0000259" key="3">
    <source>
        <dbReference type="Pfam" id="PF01082"/>
    </source>
</evidence>
<dbReference type="InterPro" id="IPR000323">
    <property type="entry name" value="Cu2_ascorb_mOase_N"/>
</dbReference>
<dbReference type="AlphaFoldDB" id="A0A7J7JEA2"/>
<evidence type="ECO:0000313" key="6">
    <source>
        <dbReference type="Proteomes" id="UP000593567"/>
    </source>
</evidence>
<dbReference type="PANTHER" id="PTHR10157">
    <property type="entry name" value="DOPAMINE BETA HYDROXYLASE RELATED"/>
    <property type="match status" value="1"/>
</dbReference>
<comment type="caution">
    <text evidence="5">The sequence shown here is derived from an EMBL/GenBank/DDBJ whole genome shotgun (WGS) entry which is preliminary data.</text>
</comment>
<dbReference type="GO" id="GO:0005507">
    <property type="term" value="F:copper ion binding"/>
    <property type="evidence" value="ECO:0007669"/>
    <property type="project" value="InterPro"/>
</dbReference>
<dbReference type="InterPro" id="IPR036939">
    <property type="entry name" value="Cu2_ascorb_mOase_N_sf"/>
</dbReference>
<dbReference type="EMBL" id="VXIV02002612">
    <property type="protein sequence ID" value="KAF6024163.1"/>
    <property type="molecule type" value="Genomic_DNA"/>
</dbReference>
<reference evidence="5" key="1">
    <citation type="submission" date="2020-06" db="EMBL/GenBank/DDBJ databases">
        <title>Draft genome of Bugula neritina, a colonial animal packing powerful symbionts and potential medicines.</title>
        <authorList>
            <person name="Rayko M."/>
        </authorList>
    </citation>
    <scope>NUCLEOTIDE SEQUENCE [LARGE SCALE GENOMIC DNA]</scope>
    <source>
        <strain evidence="5">Kwan_BN1</strain>
    </source>
</reference>
<name>A0A7J7JEA2_BUGNE</name>
<feature type="domain" description="Copper type II ascorbate-dependent monooxygenase C-terminal" evidence="4">
    <location>
        <begin position="159"/>
        <end position="293"/>
    </location>
</feature>
<evidence type="ECO:0000313" key="5">
    <source>
        <dbReference type="EMBL" id="KAF6024163.1"/>
    </source>
</evidence>
<dbReference type="InterPro" id="IPR000945">
    <property type="entry name" value="DBH-like"/>
</dbReference>
<organism evidence="5 6">
    <name type="scientific">Bugula neritina</name>
    <name type="common">Brown bryozoan</name>
    <name type="synonym">Sertularia neritina</name>
    <dbReference type="NCBI Taxonomy" id="10212"/>
    <lineage>
        <taxon>Eukaryota</taxon>
        <taxon>Metazoa</taxon>
        <taxon>Spiralia</taxon>
        <taxon>Lophotrochozoa</taxon>
        <taxon>Bryozoa</taxon>
        <taxon>Gymnolaemata</taxon>
        <taxon>Cheilostomatida</taxon>
        <taxon>Flustrina</taxon>
        <taxon>Buguloidea</taxon>
        <taxon>Bugulidae</taxon>
        <taxon>Bugula</taxon>
    </lineage>
</organism>